<name>A0ABR2L482_9EUKA</name>
<evidence type="ECO:0000313" key="3">
    <source>
        <dbReference type="Proteomes" id="UP001470230"/>
    </source>
</evidence>
<comment type="caution">
    <text evidence="2">The sequence shown here is derived from an EMBL/GenBank/DDBJ whole genome shotgun (WGS) entry which is preliminary data.</text>
</comment>
<sequence length="118" mass="14129">MEEFHVDKKNDSYIDSYKEAIKCHHHDIADYIQENLLTERDAAIYEKEGIETAFHFHNYSFLPEKLNNHSLDYFCLYDYYEPVNTFLLITNAVLISELAIVNFLIFLIKFKKSFVFFI</sequence>
<feature type="transmembrane region" description="Helical" evidence="1">
    <location>
        <begin position="86"/>
        <end position="108"/>
    </location>
</feature>
<organism evidence="2 3">
    <name type="scientific">Tritrichomonas musculus</name>
    <dbReference type="NCBI Taxonomy" id="1915356"/>
    <lineage>
        <taxon>Eukaryota</taxon>
        <taxon>Metamonada</taxon>
        <taxon>Parabasalia</taxon>
        <taxon>Tritrichomonadida</taxon>
        <taxon>Tritrichomonadidae</taxon>
        <taxon>Tritrichomonas</taxon>
    </lineage>
</organism>
<evidence type="ECO:0000256" key="1">
    <source>
        <dbReference type="SAM" id="Phobius"/>
    </source>
</evidence>
<keyword evidence="1" id="KW-0472">Membrane</keyword>
<keyword evidence="3" id="KW-1185">Reference proteome</keyword>
<accession>A0ABR2L482</accession>
<protein>
    <submittedName>
        <fullName evidence="2">Uncharacterized protein</fullName>
    </submittedName>
</protein>
<reference evidence="2 3" key="1">
    <citation type="submission" date="2024-04" db="EMBL/GenBank/DDBJ databases">
        <title>Tritrichomonas musculus Genome.</title>
        <authorList>
            <person name="Alves-Ferreira E."/>
            <person name="Grigg M."/>
            <person name="Lorenzi H."/>
            <person name="Galac M."/>
        </authorList>
    </citation>
    <scope>NUCLEOTIDE SEQUENCE [LARGE SCALE GENOMIC DNA]</scope>
    <source>
        <strain evidence="2 3">EAF2021</strain>
    </source>
</reference>
<keyword evidence="1" id="KW-1133">Transmembrane helix</keyword>
<proteinExistence type="predicted"/>
<evidence type="ECO:0000313" key="2">
    <source>
        <dbReference type="EMBL" id="KAK8898162.1"/>
    </source>
</evidence>
<keyword evidence="1" id="KW-0812">Transmembrane</keyword>
<gene>
    <name evidence="2" type="ORF">M9Y10_000433</name>
</gene>
<dbReference type="EMBL" id="JAPFFF010000001">
    <property type="protein sequence ID" value="KAK8898162.1"/>
    <property type="molecule type" value="Genomic_DNA"/>
</dbReference>
<dbReference type="Proteomes" id="UP001470230">
    <property type="component" value="Unassembled WGS sequence"/>
</dbReference>